<evidence type="ECO:0000313" key="2">
    <source>
        <dbReference type="Proteomes" id="UP001219568"/>
    </source>
</evidence>
<dbReference type="EMBL" id="JAQJZL010000015">
    <property type="protein sequence ID" value="KAJ6027342.1"/>
    <property type="molecule type" value="Genomic_DNA"/>
</dbReference>
<gene>
    <name evidence="1" type="ORF">N7460_012159</name>
</gene>
<comment type="caution">
    <text evidence="1">The sequence shown here is derived from an EMBL/GenBank/DDBJ whole genome shotgun (WGS) entry which is preliminary data.</text>
</comment>
<proteinExistence type="predicted"/>
<dbReference type="Proteomes" id="UP001219568">
    <property type="component" value="Unassembled WGS sequence"/>
</dbReference>
<sequence length="61" mass="6607">MSPFVHQNTTLKITSLPENGFEAASDLSVSADKSLSSTDNPDLEAFRETGGKFLPWHGLVD</sequence>
<evidence type="ECO:0000313" key="1">
    <source>
        <dbReference type="EMBL" id="KAJ6027342.1"/>
    </source>
</evidence>
<organism evidence="1 2">
    <name type="scientific">Penicillium canescens</name>
    <dbReference type="NCBI Taxonomy" id="5083"/>
    <lineage>
        <taxon>Eukaryota</taxon>
        <taxon>Fungi</taxon>
        <taxon>Dikarya</taxon>
        <taxon>Ascomycota</taxon>
        <taxon>Pezizomycotina</taxon>
        <taxon>Eurotiomycetes</taxon>
        <taxon>Eurotiomycetidae</taxon>
        <taxon>Eurotiales</taxon>
        <taxon>Aspergillaceae</taxon>
        <taxon>Penicillium</taxon>
    </lineage>
</organism>
<reference evidence="1" key="1">
    <citation type="journal article" date="2023" name="IMA Fungus">
        <title>Comparative genomic study of the Penicillium genus elucidates a diverse pangenome and 15 lateral gene transfer events.</title>
        <authorList>
            <person name="Petersen C."/>
            <person name="Sorensen T."/>
            <person name="Nielsen M.R."/>
            <person name="Sondergaard T.E."/>
            <person name="Sorensen J.L."/>
            <person name="Fitzpatrick D.A."/>
            <person name="Frisvad J.C."/>
            <person name="Nielsen K.L."/>
        </authorList>
    </citation>
    <scope>NUCLEOTIDE SEQUENCE</scope>
    <source>
        <strain evidence="1">IBT 15450</strain>
    </source>
</reference>
<name>A0AAD6N3R1_PENCN</name>
<reference evidence="1" key="2">
    <citation type="submission" date="2023-01" db="EMBL/GenBank/DDBJ databases">
        <authorList>
            <person name="Petersen C."/>
        </authorList>
    </citation>
    <scope>NUCLEOTIDE SEQUENCE</scope>
    <source>
        <strain evidence="1">IBT 15450</strain>
    </source>
</reference>
<keyword evidence="2" id="KW-1185">Reference proteome</keyword>
<protein>
    <submittedName>
        <fullName evidence="1">Feruloyl esterase</fullName>
    </submittedName>
</protein>
<dbReference type="AlphaFoldDB" id="A0AAD6N3R1"/>
<accession>A0AAD6N3R1</accession>